<evidence type="ECO:0000313" key="1">
    <source>
        <dbReference type="EMBL" id="WLH12883.1"/>
    </source>
</evidence>
<name>A0ABY9GCA7_9PSED</name>
<protein>
    <submittedName>
        <fullName evidence="1">Uncharacterized protein</fullName>
    </submittedName>
</protein>
<dbReference type="RefSeq" id="WP_305387184.1">
    <property type="nucleotide sequence ID" value="NZ_CP117426.1"/>
</dbReference>
<organism evidence="1 2">
    <name type="scientific">Pseudomonas hefeiensis</name>
    <dbReference type="NCBI Taxonomy" id="2738125"/>
    <lineage>
        <taxon>Bacteria</taxon>
        <taxon>Pseudomonadati</taxon>
        <taxon>Pseudomonadota</taxon>
        <taxon>Gammaproteobacteria</taxon>
        <taxon>Pseudomonadales</taxon>
        <taxon>Pseudomonadaceae</taxon>
        <taxon>Pseudomonas</taxon>
    </lineage>
</organism>
<gene>
    <name evidence="1" type="ORF">PSH57_00490</name>
</gene>
<reference evidence="1 2" key="1">
    <citation type="submission" date="2023-02" db="EMBL/GenBank/DDBJ databases">
        <title>Evolution of Hrp T3SS in non-pathogenic Pseudomonas fluorescens.</title>
        <authorList>
            <person name="Liao K."/>
            <person name="Wei H."/>
            <person name="Gu Y."/>
        </authorList>
    </citation>
    <scope>NUCLEOTIDE SEQUENCE [LARGE SCALE GENOMIC DNA]</scope>
    <source>
        <strain evidence="1 2">FP205</strain>
    </source>
</reference>
<proteinExistence type="predicted"/>
<dbReference type="Proteomes" id="UP001230339">
    <property type="component" value="Chromosome"/>
</dbReference>
<keyword evidence="2" id="KW-1185">Reference proteome</keyword>
<accession>A0ABY9GCA7</accession>
<dbReference type="EMBL" id="CP117449">
    <property type="protein sequence ID" value="WLH12883.1"/>
    <property type="molecule type" value="Genomic_DNA"/>
</dbReference>
<sequence>MDSVFRVEPGAEAVVGHCDSCGHETRTFRGFVFNHEDAYAVYLCTYTASHPEFGVAMVVSLRGWGDGADTAAKECVALEWENGDSGPGCRVIDASETSWVSNSILGQMLSREQAMASGRASEAFSVTDAVWAGDERLSLALKETQADFSRREGPGGV</sequence>
<evidence type="ECO:0000313" key="2">
    <source>
        <dbReference type="Proteomes" id="UP001230339"/>
    </source>
</evidence>